<dbReference type="InterPro" id="IPR036882">
    <property type="entry name" value="Alba-like_dom_sf"/>
</dbReference>
<dbReference type="OrthoDB" id="550806at2759"/>
<dbReference type="RefSeq" id="XP_013897834.1">
    <property type="nucleotide sequence ID" value="XM_014042380.1"/>
</dbReference>
<name>A0A0D2M5T4_9CHLO</name>
<dbReference type="PANTHER" id="PTHR35331">
    <property type="entry name" value="STAGE V SPORULATION PROTEIN S"/>
    <property type="match status" value="1"/>
</dbReference>
<feature type="compositionally biased region" description="Polar residues" evidence="1">
    <location>
        <begin position="222"/>
        <end position="231"/>
    </location>
</feature>
<dbReference type="PANTHER" id="PTHR35331:SF1">
    <property type="entry name" value="STAGE V SPORULATION PROTEIN S"/>
    <property type="match status" value="1"/>
</dbReference>
<accession>A0A0D2M5T4</accession>
<dbReference type="Gene3D" id="3.30.110.20">
    <property type="entry name" value="Alba-like domain"/>
    <property type="match status" value="2"/>
</dbReference>
<proteinExistence type="predicted"/>
<sequence length="289" mass="29284">MVSPVFTVGRDTRTLALAGAMAQAAEVHSHCLLFSAGAAATNIAVKALATARKFLRNSSAGGRELLVQPTLRGRAPGGADAVAFDVFITPAPLAPELVPGGTGPGNRQVRVTAGSFEADWARNLVANMPRRGQTVMKVAGAYAVENAVKSVALARPTLQRQHGQDFVFVPMWCDDAGFTPAMRQAGGSGGGGVRRSDDGDSGGDGGVALQPRRKGKDGVLVSNRSSGQARSGAQGEGGESVAARSRGGGSGGGGGAGSKLQLRPKLRLAVMRCKVDDPACVLPATGAST</sequence>
<dbReference type="EMBL" id="KK102053">
    <property type="protein sequence ID" value="KIY98814.1"/>
    <property type="molecule type" value="Genomic_DNA"/>
</dbReference>
<gene>
    <name evidence="2" type="ORF">MNEG_9148</name>
</gene>
<dbReference type="GO" id="GO:0003676">
    <property type="term" value="F:nucleic acid binding"/>
    <property type="evidence" value="ECO:0007669"/>
    <property type="project" value="InterPro"/>
</dbReference>
<dbReference type="Proteomes" id="UP000054498">
    <property type="component" value="Unassembled WGS sequence"/>
</dbReference>
<feature type="region of interest" description="Disordered" evidence="1">
    <location>
        <begin position="183"/>
        <end position="261"/>
    </location>
</feature>
<dbReference type="AlphaFoldDB" id="A0A0D2M5T4"/>
<reference evidence="2 3" key="1">
    <citation type="journal article" date="2013" name="BMC Genomics">
        <title>Reconstruction of the lipid metabolism for the microalga Monoraphidium neglectum from its genome sequence reveals characteristics suitable for biofuel production.</title>
        <authorList>
            <person name="Bogen C."/>
            <person name="Al-Dilaimi A."/>
            <person name="Albersmeier A."/>
            <person name="Wichmann J."/>
            <person name="Grundmann M."/>
            <person name="Rupp O."/>
            <person name="Lauersen K.J."/>
            <person name="Blifernez-Klassen O."/>
            <person name="Kalinowski J."/>
            <person name="Goesmann A."/>
            <person name="Mussgnug J.H."/>
            <person name="Kruse O."/>
        </authorList>
    </citation>
    <scope>NUCLEOTIDE SEQUENCE [LARGE SCALE GENOMIC DNA]</scope>
    <source>
        <strain evidence="2 3">SAG 48.87</strain>
    </source>
</reference>
<evidence type="ECO:0000256" key="1">
    <source>
        <dbReference type="SAM" id="MobiDB-lite"/>
    </source>
</evidence>
<feature type="compositionally biased region" description="Gly residues" evidence="1">
    <location>
        <begin position="246"/>
        <end position="257"/>
    </location>
</feature>
<dbReference type="Pfam" id="PF04232">
    <property type="entry name" value="SpoVS"/>
    <property type="match status" value="1"/>
</dbReference>
<protein>
    <submittedName>
        <fullName evidence="2">Uncharacterized protein</fullName>
    </submittedName>
</protein>
<dbReference type="GeneID" id="25742023"/>
<organism evidence="2 3">
    <name type="scientific">Monoraphidium neglectum</name>
    <dbReference type="NCBI Taxonomy" id="145388"/>
    <lineage>
        <taxon>Eukaryota</taxon>
        <taxon>Viridiplantae</taxon>
        <taxon>Chlorophyta</taxon>
        <taxon>core chlorophytes</taxon>
        <taxon>Chlorophyceae</taxon>
        <taxon>CS clade</taxon>
        <taxon>Sphaeropleales</taxon>
        <taxon>Selenastraceae</taxon>
        <taxon>Monoraphidium</taxon>
    </lineage>
</organism>
<dbReference type="KEGG" id="mng:MNEG_9148"/>
<evidence type="ECO:0000313" key="3">
    <source>
        <dbReference type="Proteomes" id="UP000054498"/>
    </source>
</evidence>
<evidence type="ECO:0000313" key="2">
    <source>
        <dbReference type="EMBL" id="KIY98814.1"/>
    </source>
</evidence>
<keyword evidence="3" id="KW-1185">Reference proteome</keyword>
<dbReference type="InterPro" id="IPR007347">
    <property type="entry name" value="SpoVS"/>
</dbReference>